<reference evidence="2 3" key="1">
    <citation type="submission" date="2016-10" db="EMBL/GenBank/DDBJ databases">
        <title>Genome sequence of the basidiomycete white-rot fungus Trametes pubescens.</title>
        <authorList>
            <person name="Makela M.R."/>
            <person name="Granchi Z."/>
            <person name="Peng M."/>
            <person name="De Vries R.P."/>
            <person name="Grigoriev I."/>
            <person name="Riley R."/>
            <person name="Hilden K."/>
        </authorList>
    </citation>
    <scope>NUCLEOTIDE SEQUENCE [LARGE SCALE GENOMIC DNA]</scope>
    <source>
        <strain evidence="2 3">FBCC735</strain>
    </source>
</reference>
<dbReference type="InterPro" id="IPR046528">
    <property type="entry name" value="DUF6593"/>
</dbReference>
<accession>A0A1M2VI41</accession>
<dbReference type="OrthoDB" id="3256331at2759"/>
<dbReference type="Proteomes" id="UP000184267">
    <property type="component" value="Unassembled WGS sequence"/>
</dbReference>
<dbReference type="EMBL" id="MNAD01001209">
    <property type="protein sequence ID" value="OJT07203.1"/>
    <property type="molecule type" value="Genomic_DNA"/>
</dbReference>
<sequence length="206" mass="22507">MSASIALALTLSPDNPSNTAVLDPDGKALYTAHTEHGKATITHVQNADGKILASLEWRDVLPDKVTLGSKSPVSIRDWLHTSVVPFYLKDDVTFKDDTGHNYKWRGNAPGRTLELFSEDDDFKEPMARFVKSRVDRASGTTTPATLALTDRAVQIRDTVVISFLFLEKTRRTNETASQSRADVLSTPVMSALTGSDYNVRNGGVGV</sequence>
<keyword evidence="3" id="KW-1185">Reference proteome</keyword>
<feature type="domain" description="DUF6593" evidence="1">
    <location>
        <begin position="14"/>
        <end position="171"/>
    </location>
</feature>
<evidence type="ECO:0000313" key="2">
    <source>
        <dbReference type="EMBL" id="OJT07203.1"/>
    </source>
</evidence>
<dbReference type="Pfam" id="PF20236">
    <property type="entry name" value="DUF6593"/>
    <property type="match status" value="1"/>
</dbReference>
<protein>
    <recommendedName>
        <fullName evidence="1">DUF6593 domain-containing protein</fullName>
    </recommendedName>
</protein>
<organism evidence="2 3">
    <name type="scientific">Trametes pubescens</name>
    <name type="common">White-rot fungus</name>
    <dbReference type="NCBI Taxonomy" id="154538"/>
    <lineage>
        <taxon>Eukaryota</taxon>
        <taxon>Fungi</taxon>
        <taxon>Dikarya</taxon>
        <taxon>Basidiomycota</taxon>
        <taxon>Agaricomycotina</taxon>
        <taxon>Agaricomycetes</taxon>
        <taxon>Polyporales</taxon>
        <taxon>Polyporaceae</taxon>
        <taxon>Trametes</taxon>
    </lineage>
</organism>
<proteinExistence type="predicted"/>
<dbReference type="OMA" id="WEWREIR"/>
<evidence type="ECO:0000313" key="3">
    <source>
        <dbReference type="Proteomes" id="UP000184267"/>
    </source>
</evidence>
<comment type="caution">
    <text evidence="2">The sequence shown here is derived from an EMBL/GenBank/DDBJ whole genome shotgun (WGS) entry which is preliminary data.</text>
</comment>
<gene>
    <name evidence="2" type="ORF">TRAPUB_1933</name>
</gene>
<name>A0A1M2VI41_TRAPU</name>
<dbReference type="AlphaFoldDB" id="A0A1M2VI41"/>
<evidence type="ECO:0000259" key="1">
    <source>
        <dbReference type="Pfam" id="PF20236"/>
    </source>
</evidence>